<keyword evidence="1" id="KW-0472">Membrane</keyword>
<dbReference type="AlphaFoldDB" id="A0A921AXE9"/>
<evidence type="ECO:0000313" key="4">
    <source>
        <dbReference type="Proteomes" id="UP000698963"/>
    </source>
</evidence>
<gene>
    <name evidence="3" type="ORF">K8W16_07845</name>
</gene>
<sequence>IFVLLVVVMTWKEWGMTIPVVVLATLLYAVSGQHLGGLFRHSGIDLERLVGYTSTYFMGTLGSLTSLSATMIFHFILFGALLQCLGGFSLIEKLSRLVCSRFASGASQTAIYSSAFIGMMTGSAAANVAVTGSFTIPMMKSRGYDPNYAGAVEAVASTGGQILPPVMGVGAFIMASLVGLPYAKICIAALLPAIIYFLHLSFSVTVRSCRLGMKRYEAEQEEEASFGRQIMRIFREHGHLLIPIVFLTWRIFAGERPARAAVNANFLMIGVAFLHALVTRRGQAVQAMKEVCANLYKGLLTGGKEGAKIALVLGALGIIVDIFTTTGFGQRLSHAMIGIAGGNVFILVSLAAVLTLFFGMGMPTPGAYMLTVLLSAPVLINFGFPELSVHMFVFYFAVIAAITPPVAMASLVAVGISGGSYISTCLQAVRLGLQGFLLPVFFLFRPETLALESAPLQALISNGFLLMSGIGMTFMLEGFFIRKLGLFGRLVSLAATAFILYPDDLLSVIGSLALILIMIIQLYAEKNGIRTGNA</sequence>
<dbReference type="Proteomes" id="UP000698963">
    <property type="component" value="Unassembled WGS sequence"/>
</dbReference>
<feature type="transmembrane region" description="Helical" evidence="1">
    <location>
        <begin position="260"/>
        <end position="279"/>
    </location>
</feature>
<feature type="transmembrane region" description="Helical" evidence="1">
    <location>
        <begin position="14"/>
        <end position="37"/>
    </location>
</feature>
<feature type="domain" description="TRAP C4-dicarboxylate transport system permease DctM subunit" evidence="2">
    <location>
        <begin position="4"/>
        <end position="429"/>
    </location>
</feature>
<evidence type="ECO:0000313" key="3">
    <source>
        <dbReference type="EMBL" id="HJD97543.1"/>
    </source>
</evidence>
<dbReference type="EMBL" id="DYZA01000157">
    <property type="protein sequence ID" value="HJD97543.1"/>
    <property type="molecule type" value="Genomic_DNA"/>
</dbReference>
<comment type="caution">
    <text evidence="3">The sequence shown here is derived from an EMBL/GenBank/DDBJ whole genome shotgun (WGS) entry which is preliminary data.</text>
</comment>
<feature type="transmembrane region" description="Helical" evidence="1">
    <location>
        <begin position="182"/>
        <end position="206"/>
    </location>
</feature>
<dbReference type="InterPro" id="IPR011853">
    <property type="entry name" value="TRAP_DctM-Dct_fused"/>
</dbReference>
<protein>
    <submittedName>
        <fullName evidence="3">TRAP transporter fused permease subunit</fullName>
    </submittedName>
</protein>
<feature type="transmembrane region" description="Helical" evidence="1">
    <location>
        <begin position="390"/>
        <end position="416"/>
    </location>
</feature>
<accession>A0A921AXE9</accession>
<feature type="transmembrane region" description="Helical" evidence="1">
    <location>
        <begin position="72"/>
        <end position="91"/>
    </location>
</feature>
<dbReference type="PANTHER" id="PTHR43849">
    <property type="entry name" value="BLL3936 PROTEIN"/>
    <property type="match status" value="1"/>
</dbReference>
<feature type="non-terminal residue" evidence="3">
    <location>
        <position position="1"/>
    </location>
</feature>
<dbReference type="PANTHER" id="PTHR43849:SF2">
    <property type="entry name" value="BLL3936 PROTEIN"/>
    <property type="match status" value="1"/>
</dbReference>
<feature type="transmembrane region" description="Helical" evidence="1">
    <location>
        <begin position="111"/>
        <end position="136"/>
    </location>
</feature>
<keyword evidence="1" id="KW-0812">Transmembrane</keyword>
<feature type="transmembrane region" description="Helical" evidence="1">
    <location>
        <begin position="335"/>
        <end position="359"/>
    </location>
</feature>
<name>A0A921AXE9_9BACT</name>
<evidence type="ECO:0000256" key="1">
    <source>
        <dbReference type="SAM" id="Phobius"/>
    </source>
</evidence>
<dbReference type="RefSeq" id="WP_304122593.1">
    <property type="nucleotide sequence ID" value="NZ_DYZA01000157.1"/>
</dbReference>
<feature type="transmembrane region" description="Helical" evidence="1">
    <location>
        <begin position="309"/>
        <end position="329"/>
    </location>
</feature>
<keyword evidence="1" id="KW-1133">Transmembrane helix</keyword>
<dbReference type="NCBIfam" id="TIGR02123">
    <property type="entry name" value="TRAP_fused"/>
    <property type="match status" value="1"/>
</dbReference>
<reference evidence="3" key="1">
    <citation type="journal article" date="2021" name="PeerJ">
        <title>Extensive microbial diversity within the chicken gut microbiome revealed by metagenomics and culture.</title>
        <authorList>
            <person name="Gilroy R."/>
            <person name="Ravi A."/>
            <person name="Getino M."/>
            <person name="Pursley I."/>
            <person name="Horton D.L."/>
            <person name="Alikhan N.F."/>
            <person name="Baker D."/>
            <person name="Gharbi K."/>
            <person name="Hall N."/>
            <person name="Watson M."/>
            <person name="Adriaenssens E.M."/>
            <person name="Foster-Nyarko E."/>
            <person name="Jarju S."/>
            <person name="Secka A."/>
            <person name="Antonio M."/>
            <person name="Oren A."/>
            <person name="Chaudhuri R.R."/>
            <person name="La Ragione R."/>
            <person name="Hildebrand F."/>
            <person name="Pallen M.J."/>
        </authorList>
    </citation>
    <scope>NUCLEOTIDE SEQUENCE</scope>
    <source>
        <strain evidence="3">ChiGjej2B2-19336</strain>
    </source>
</reference>
<dbReference type="InterPro" id="IPR010656">
    <property type="entry name" value="DctM"/>
</dbReference>
<evidence type="ECO:0000259" key="2">
    <source>
        <dbReference type="Pfam" id="PF06808"/>
    </source>
</evidence>
<feature type="transmembrane region" description="Helical" evidence="1">
    <location>
        <begin position="428"/>
        <end position="444"/>
    </location>
</feature>
<organism evidence="3 4">
    <name type="scientific">Mailhella massiliensis</name>
    <dbReference type="NCBI Taxonomy" id="1903261"/>
    <lineage>
        <taxon>Bacteria</taxon>
        <taxon>Pseudomonadati</taxon>
        <taxon>Thermodesulfobacteriota</taxon>
        <taxon>Desulfovibrionia</taxon>
        <taxon>Desulfovibrionales</taxon>
        <taxon>Desulfovibrionaceae</taxon>
        <taxon>Mailhella</taxon>
    </lineage>
</organism>
<dbReference type="Pfam" id="PF06808">
    <property type="entry name" value="DctM"/>
    <property type="match status" value="1"/>
</dbReference>
<proteinExistence type="predicted"/>
<reference evidence="3" key="2">
    <citation type="submission" date="2021-09" db="EMBL/GenBank/DDBJ databases">
        <authorList>
            <person name="Gilroy R."/>
        </authorList>
    </citation>
    <scope>NUCLEOTIDE SEQUENCE</scope>
    <source>
        <strain evidence="3">ChiGjej2B2-19336</strain>
    </source>
</reference>
<feature type="transmembrane region" description="Helical" evidence="1">
    <location>
        <begin position="456"/>
        <end position="477"/>
    </location>
</feature>
<feature type="transmembrane region" description="Helical" evidence="1">
    <location>
        <begin position="507"/>
        <end position="524"/>
    </location>
</feature>
<feature type="transmembrane region" description="Helical" evidence="1">
    <location>
        <begin position="366"/>
        <end position="384"/>
    </location>
</feature>